<sequence>MTARRRTSTTTLLAGWLFADLLLGLTIILLGAQAPPPSPTDPVADTARLQPGPLRSPADSVRSPAEEPSAEGPPVEDPAQKPSAEGPSAEKPSERETSEREPRTEDPPEEKSPAEKEPGEKSPARPAPSPSPCTGLVGGVRAKPVTLSFRVTPGAGDVVLAAQVRQELRRHRENLAGRRVGMVLTFGSDSDGGASGGVQLATRVNTAIRETYPRIFGTAVTRNFHDLSAPNGSISMEIYFVTHGCASASPNSKAPDVGQP</sequence>
<feature type="transmembrane region" description="Helical" evidence="2">
    <location>
        <begin position="12"/>
        <end position="32"/>
    </location>
</feature>
<organism evidence="3 4">
    <name type="scientific">Streptosporangium amethystogenes subsp. fukuiense</name>
    <dbReference type="NCBI Taxonomy" id="698418"/>
    <lineage>
        <taxon>Bacteria</taxon>
        <taxon>Bacillati</taxon>
        <taxon>Actinomycetota</taxon>
        <taxon>Actinomycetes</taxon>
        <taxon>Streptosporangiales</taxon>
        <taxon>Streptosporangiaceae</taxon>
        <taxon>Streptosporangium</taxon>
    </lineage>
</organism>
<name>A0ABW2TGF9_9ACTN</name>
<dbReference type="EMBL" id="JBHTEE010000001">
    <property type="protein sequence ID" value="MFC7606621.1"/>
    <property type="molecule type" value="Genomic_DNA"/>
</dbReference>
<accession>A0ABW2TGF9</accession>
<comment type="caution">
    <text evidence="3">The sequence shown here is derived from an EMBL/GenBank/DDBJ whole genome shotgun (WGS) entry which is preliminary data.</text>
</comment>
<dbReference type="Proteomes" id="UP001596514">
    <property type="component" value="Unassembled WGS sequence"/>
</dbReference>
<evidence type="ECO:0000256" key="1">
    <source>
        <dbReference type="SAM" id="MobiDB-lite"/>
    </source>
</evidence>
<keyword evidence="2" id="KW-0812">Transmembrane</keyword>
<evidence type="ECO:0000313" key="4">
    <source>
        <dbReference type="Proteomes" id="UP001596514"/>
    </source>
</evidence>
<dbReference type="RefSeq" id="WP_343962746.1">
    <property type="nucleotide sequence ID" value="NZ_BAAAGK010000013.1"/>
</dbReference>
<gene>
    <name evidence="3" type="ORF">ACFQVD_41650</name>
</gene>
<keyword evidence="4" id="KW-1185">Reference proteome</keyword>
<feature type="compositionally biased region" description="Basic and acidic residues" evidence="1">
    <location>
        <begin position="91"/>
        <end position="123"/>
    </location>
</feature>
<protein>
    <submittedName>
        <fullName evidence="3">Uncharacterized protein</fullName>
    </submittedName>
</protein>
<keyword evidence="2" id="KW-1133">Transmembrane helix</keyword>
<reference evidence="4" key="1">
    <citation type="journal article" date="2019" name="Int. J. Syst. Evol. Microbiol.">
        <title>The Global Catalogue of Microorganisms (GCM) 10K type strain sequencing project: providing services to taxonomists for standard genome sequencing and annotation.</title>
        <authorList>
            <consortium name="The Broad Institute Genomics Platform"/>
            <consortium name="The Broad Institute Genome Sequencing Center for Infectious Disease"/>
            <person name="Wu L."/>
            <person name="Ma J."/>
        </authorList>
    </citation>
    <scope>NUCLEOTIDE SEQUENCE [LARGE SCALE GENOMIC DNA]</scope>
    <source>
        <strain evidence="4">JCM 10083</strain>
    </source>
</reference>
<keyword evidence="2" id="KW-0472">Membrane</keyword>
<evidence type="ECO:0000256" key="2">
    <source>
        <dbReference type="SAM" id="Phobius"/>
    </source>
</evidence>
<evidence type="ECO:0000313" key="3">
    <source>
        <dbReference type="EMBL" id="MFC7606621.1"/>
    </source>
</evidence>
<proteinExistence type="predicted"/>
<feature type="region of interest" description="Disordered" evidence="1">
    <location>
        <begin position="34"/>
        <end position="137"/>
    </location>
</feature>